<gene>
    <name evidence="1" type="ORF">HDE68_003021</name>
</gene>
<dbReference type="Proteomes" id="UP000537204">
    <property type="component" value="Unassembled WGS sequence"/>
</dbReference>
<evidence type="ECO:0000313" key="2">
    <source>
        <dbReference type="Proteomes" id="UP000537204"/>
    </source>
</evidence>
<protein>
    <submittedName>
        <fullName evidence="1">Phosphonatase-like hydrolase</fullName>
    </submittedName>
</protein>
<dbReference type="Gene3D" id="3.40.50.1000">
    <property type="entry name" value="HAD superfamily/HAD-like"/>
    <property type="match status" value="1"/>
</dbReference>
<keyword evidence="1" id="KW-0378">Hydrolase</keyword>
<dbReference type="PANTHER" id="PTHR43434:SF19">
    <property type="entry name" value="PHOSPHONOACETALDEHYDE HYDROLASE"/>
    <property type="match status" value="1"/>
</dbReference>
<dbReference type="InterPro" id="IPR036412">
    <property type="entry name" value="HAD-like_sf"/>
</dbReference>
<dbReference type="InterPro" id="IPR023214">
    <property type="entry name" value="HAD_sf"/>
</dbReference>
<accession>A0A7W8ZNH8</accession>
<dbReference type="EMBL" id="JACHCE010000004">
    <property type="protein sequence ID" value="MBB5637108.1"/>
    <property type="molecule type" value="Genomic_DNA"/>
</dbReference>
<evidence type="ECO:0000313" key="1">
    <source>
        <dbReference type="EMBL" id="MBB5637108.1"/>
    </source>
</evidence>
<dbReference type="GO" id="GO:0006281">
    <property type="term" value="P:DNA repair"/>
    <property type="evidence" value="ECO:0007669"/>
    <property type="project" value="TreeGrafter"/>
</dbReference>
<comment type="caution">
    <text evidence="1">The sequence shown here is derived from an EMBL/GenBank/DDBJ whole genome shotgun (WGS) entry which is preliminary data.</text>
</comment>
<dbReference type="InterPro" id="IPR023198">
    <property type="entry name" value="PGP-like_dom2"/>
</dbReference>
<dbReference type="AlphaFoldDB" id="A0A7W8ZNH8"/>
<reference evidence="1 2" key="1">
    <citation type="submission" date="2020-08" db="EMBL/GenBank/DDBJ databases">
        <title>Genomic Encyclopedia of Type Strains, Phase IV (KMG-V): Genome sequencing to study the core and pangenomes of soil and plant-associated prokaryotes.</title>
        <authorList>
            <person name="Whitman W."/>
        </authorList>
    </citation>
    <scope>NUCLEOTIDE SEQUENCE [LARGE SCALE GENOMIC DNA]</scope>
    <source>
        <strain evidence="1 2">S3M1</strain>
    </source>
</reference>
<dbReference type="SUPFAM" id="SSF56784">
    <property type="entry name" value="HAD-like"/>
    <property type="match status" value="1"/>
</dbReference>
<dbReference type="NCBIfam" id="TIGR01549">
    <property type="entry name" value="HAD-SF-IA-v1"/>
    <property type="match status" value="1"/>
</dbReference>
<dbReference type="Gene3D" id="1.10.150.240">
    <property type="entry name" value="Putative phosphatase, domain 2"/>
    <property type="match status" value="1"/>
</dbReference>
<proteinExistence type="predicted"/>
<name>A0A7W8ZNH8_9SPHI</name>
<dbReference type="PANTHER" id="PTHR43434">
    <property type="entry name" value="PHOSPHOGLYCOLATE PHOSPHATASE"/>
    <property type="match status" value="1"/>
</dbReference>
<dbReference type="InterPro" id="IPR041492">
    <property type="entry name" value="HAD_2"/>
</dbReference>
<dbReference type="InterPro" id="IPR050155">
    <property type="entry name" value="HAD-like_hydrolase_sf"/>
</dbReference>
<dbReference type="GO" id="GO:0005829">
    <property type="term" value="C:cytosol"/>
    <property type="evidence" value="ECO:0007669"/>
    <property type="project" value="TreeGrafter"/>
</dbReference>
<dbReference type="SFLD" id="SFLDS00003">
    <property type="entry name" value="Haloacid_Dehalogenase"/>
    <property type="match status" value="1"/>
</dbReference>
<organism evidence="1 2">
    <name type="scientific">Pedobacter cryoconitis</name>
    <dbReference type="NCBI Taxonomy" id="188932"/>
    <lineage>
        <taxon>Bacteria</taxon>
        <taxon>Pseudomonadati</taxon>
        <taxon>Bacteroidota</taxon>
        <taxon>Sphingobacteriia</taxon>
        <taxon>Sphingobacteriales</taxon>
        <taxon>Sphingobacteriaceae</taxon>
        <taxon>Pedobacter</taxon>
    </lineage>
</organism>
<dbReference type="SFLD" id="SFLDG01129">
    <property type="entry name" value="C1.5:_HAD__Beta-PGM__Phosphata"/>
    <property type="match status" value="1"/>
</dbReference>
<dbReference type="GO" id="GO:0008967">
    <property type="term" value="F:phosphoglycolate phosphatase activity"/>
    <property type="evidence" value="ECO:0007669"/>
    <property type="project" value="TreeGrafter"/>
</dbReference>
<sequence>MKKNKIAMVVFDMAGTTVNEDNLVYKILKNTINLSGFDFSLEQVLAQAAGKEKRQAIRSVLAIYANNSEEALISRIYDEFIITLTAAYSREDIFPQSNAKALFSALKDRNILVVLNTGYDSFTANSIIEKLGWKEGIDFDALVTASDVPGNRPDPDMIEFAMKRFGLTDSSSVVKVGDSTIDIQEGQNAGCGLNIGITTGAHTSVQLQKANPDQIIDDLIELLPLVDNFGS</sequence>
<dbReference type="RefSeq" id="WP_221300744.1">
    <property type="nucleotide sequence ID" value="NZ_JACHCE010000004.1"/>
</dbReference>
<dbReference type="InterPro" id="IPR006439">
    <property type="entry name" value="HAD-SF_hydro_IA"/>
</dbReference>
<dbReference type="Pfam" id="PF13419">
    <property type="entry name" value="HAD_2"/>
    <property type="match status" value="1"/>
</dbReference>